<dbReference type="PANTHER" id="PTHR13504">
    <property type="entry name" value="FIDO DOMAIN-CONTAINING PROTEIN DDB_G0283145"/>
    <property type="match status" value="1"/>
</dbReference>
<dbReference type="InterPro" id="IPR025230">
    <property type="entry name" value="DUF4172"/>
</dbReference>
<dbReference type="RefSeq" id="WP_377331578.1">
    <property type="nucleotide sequence ID" value="NZ_JBHSGB010000002.1"/>
</dbReference>
<gene>
    <name evidence="2" type="ORF">ACFO3I_02840</name>
</gene>
<dbReference type="EMBL" id="JBHSGB010000002">
    <property type="protein sequence ID" value="MFC4653957.1"/>
    <property type="molecule type" value="Genomic_DNA"/>
</dbReference>
<dbReference type="PANTHER" id="PTHR13504:SF33">
    <property type="entry name" value="FIC FAMILY PROTEIN"/>
    <property type="match status" value="1"/>
</dbReference>
<sequence length="410" mass="45608">MWVWQQPDWPGNQPDTAQPFRYNSLELAPLLRELHFLQGLLLGKTGATENPQLALDTLLANILTSSAIEGERLNHSLVRSSLARKLGIAEPENAPTTLSSAIEGERLNHSLVRSSLARKLGIAEPENAPTTLQSEGLAAMLYDAIGNWADPLSLERLLQWHAWLFPPVESLTNKVVGGQLRGGEPMQVVSGRIEKPKVHFEAPPRSVLEAQLQQFIGWFNQSAGQTELDPLLRAGIAHFWFITLHPMEDGNGRLARLLTDLALAQAEHQSIRCYAMSVAILQKRSSYYDILEQSQKGDTDITAWLLWFLETLKSSLQQALADIDLTLQKTRFWQRADQSQLSKEQVKVLNRLLDGDFADGISSSQYEKVAKVSRATATRHLAQLVTLGYMVKTDAGGRSTRYKVAAEAKT</sequence>
<dbReference type="InterPro" id="IPR036388">
    <property type="entry name" value="WH-like_DNA-bd_sf"/>
</dbReference>
<dbReference type="InterPro" id="IPR003812">
    <property type="entry name" value="Fido"/>
</dbReference>
<keyword evidence="3" id="KW-1185">Reference proteome</keyword>
<organism evidence="2 3">
    <name type="scientific">Rheinheimera marina</name>
    <dbReference type="NCBI Taxonomy" id="1774958"/>
    <lineage>
        <taxon>Bacteria</taxon>
        <taxon>Pseudomonadati</taxon>
        <taxon>Pseudomonadota</taxon>
        <taxon>Gammaproteobacteria</taxon>
        <taxon>Chromatiales</taxon>
        <taxon>Chromatiaceae</taxon>
        <taxon>Rheinheimera</taxon>
    </lineage>
</organism>
<protein>
    <submittedName>
        <fullName evidence="2">Fic family protein</fullName>
    </submittedName>
</protein>
<dbReference type="SUPFAM" id="SSF140931">
    <property type="entry name" value="Fic-like"/>
    <property type="match status" value="1"/>
</dbReference>
<accession>A0ABV9JGZ4</accession>
<evidence type="ECO:0000259" key="1">
    <source>
        <dbReference type="PROSITE" id="PS51459"/>
    </source>
</evidence>
<reference evidence="3" key="1">
    <citation type="journal article" date="2019" name="Int. J. Syst. Evol. Microbiol.">
        <title>The Global Catalogue of Microorganisms (GCM) 10K type strain sequencing project: providing services to taxonomists for standard genome sequencing and annotation.</title>
        <authorList>
            <consortium name="The Broad Institute Genomics Platform"/>
            <consortium name="The Broad Institute Genome Sequencing Center for Infectious Disease"/>
            <person name="Wu L."/>
            <person name="Ma J."/>
        </authorList>
    </citation>
    <scope>NUCLEOTIDE SEQUENCE [LARGE SCALE GENOMIC DNA]</scope>
    <source>
        <strain evidence="3">DT28</strain>
    </source>
</reference>
<evidence type="ECO:0000313" key="2">
    <source>
        <dbReference type="EMBL" id="MFC4653957.1"/>
    </source>
</evidence>
<dbReference type="Gene3D" id="1.10.3290.10">
    <property type="entry name" value="Fido-like domain"/>
    <property type="match status" value="1"/>
</dbReference>
<dbReference type="Proteomes" id="UP001595962">
    <property type="component" value="Unassembled WGS sequence"/>
</dbReference>
<feature type="domain" description="Fido" evidence="1">
    <location>
        <begin position="152"/>
        <end position="310"/>
    </location>
</feature>
<dbReference type="InterPro" id="IPR036597">
    <property type="entry name" value="Fido-like_dom_sf"/>
</dbReference>
<comment type="caution">
    <text evidence="2">The sequence shown here is derived from an EMBL/GenBank/DDBJ whole genome shotgun (WGS) entry which is preliminary data.</text>
</comment>
<proteinExistence type="predicted"/>
<name>A0ABV9JGZ4_9GAMM</name>
<dbReference type="PROSITE" id="PS51459">
    <property type="entry name" value="FIDO"/>
    <property type="match status" value="1"/>
</dbReference>
<dbReference type="InterPro" id="IPR040198">
    <property type="entry name" value="Fido_containing"/>
</dbReference>
<dbReference type="Pfam" id="PF13776">
    <property type="entry name" value="DUF4172"/>
    <property type="match status" value="2"/>
</dbReference>
<dbReference type="Pfam" id="PF02661">
    <property type="entry name" value="Fic"/>
    <property type="match status" value="1"/>
</dbReference>
<evidence type="ECO:0000313" key="3">
    <source>
        <dbReference type="Proteomes" id="UP001595962"/>
    </source>
</evidence>
<dbReference type="Gene3D" id="1.10.10.10">
    <property type="entry name" value="Winged helix-like DNA-binding domain superfamily/Winged helix DNA-binding domain"/>
    <property type="match status" value="1"/>
</dbReference>